<comment type="similarity">
    <text evidence="2">Belongs to the V-ATPase e1/e2 subunit family.</text>
</comment>
<feature type="transmembrane region" description="Helical" evidence="9">
    <location>
        <begin position="6"/>
        <end position="28"/>
    </location>
</feature>
<keyword evidence="7" id="KW-0406">Ion transport</keyword>
<dbReference type="OMA" id="PMILPER"/>
<protein>
    <submittedName>
        <fullName evidence="10">ATP synthase subunit H</fullName>
    </submittedName>
</protein>
<dbReference type="GO" id="GO:0046961">
    <property type="term" value="F:proton-transporting ATPase activity, rotational mechanism"/>
    <property type="evidence" value="ECO:0007669"/>
    <property type="project" value="InterPro"/>
</dbReference>
<dbReference type="InterPro" id="IPR008389">
    <property type="entry name" value="ATPase_V0-cplx_e1/e2_su"/>
</dbReference>
<evidence type="ECO:0000256" key="8">
    <source>
        <dbReference type="ARBA" id="ARBA00023136"/>
    </source>
</evidence>
<organism evidence="10 11">
    <name type="scientific">Tetrahymena thermophila (strain SB210)</name>
    <dbReference type="NCBI Taxonomy" id="312017"/>
    <lineage>
        <taxon>Eukaryota</taxon>
        <taxon>Sar</taxon>
        <taxon>Alveolata</taxon>
        <taxon>Ciliophora</taxon>
        <taxon>Intramacronucleata</taxon>
        <taxon>Oligohymenophorea</taxon>
        <taxon>Hymenostomatida</taxon>
        <taxon>Tetrahymenina</taxon>
        <taxon>Tetrahymenidae</taxon>
        <taxon>Tetrahymena</taxon>
    </lineage>
</organism>
<dbReference type="AlphaFoldDB" id="I7MA44"/>
<keyword evidence="11" id="KW-1185">Reference proteome</keyword>
<evidence type="ECO:0000256" key="7">
    <source>
        <dbReference type="ARBA" id="ARBA00023065"/>
    </source>
</evidence>
<dbReference type="STRING" id="312017.I7MA44"/>
<dbReference type="OrthoDB" id="1508846at2759"/>
<dbReference type="EMBL" id="GG662472">
    <property type="protein sequence ID" value="EAS03687.2"/>
    <property type="molecule type" value="Genomic_DNA"/>
</dbReference>
<proteinExistence type="inferred from homology"/>
<evidence type="ECO:0000256" key="1">
    <source>
        <dbReference type="ARBA" id="ARBA00004141"/>
    </source>
</evidence>
<evidence type="ECO:0000256" key="3">
    <source>
        <dbReference type="ARBA" id="ARBA00022448"/>
    </source>
</evidence>
<reference evidence="11" key="1">
    <citation type="journal article" date="2006" name="PLoS Biol.">
        <title>Macronuclear genome sequence of the ciliate Tetrahymena thermophila, a model eukaryote.</title>
        <authorList>
            <person name="Eisen J.A."/>
            <person name="Coyne R.S."/>
            <person name="Wu M."/>
            <person name="Wu D."/>
            <person name="Thiagarajan M."/>
            <person name="Wortman J.R."/>
            <person name="Badger J.H."/>
            <person name="Ren Q."/>
            <person name="Amedeo P."/>
            <person name="Jones K.M."/>
            <person name="Tallon L.J."/>
            <person name="Delcher A.L."/>
            <person name="Salzberg S.L."/>
            <person name="Silva J.C."/>
            <person name="Haas B.J."/>
            <person name="Majoros W.H."/>
            <person name="Farzad M."/>
            <person name="Carlton J.M."/>
            <person name="Smith R.K. Jr."/>
            <person name="Garg J."/>
            <person name="Pearlman R.E."/>
            <person name="Karrer K.M."/>
            <person name="Sun L."/>
            <person name="Manning G."/>
            <person name="Elde N.C."/>
            <person name="Turkewitz A.P."/>
            <person name="Asai D.J."/>
            <person name="Wilkes D.E."/>
            <person name="Wang Y."/>
            <person name="Cai H."/>
            <person name="Collins K."/>
            <person name="Stewart B.A."/>
            <person name="Lee S.R."/>
            <person name="Wilamowska K."/>
            <person name="Weinberg Z."/>
            <person name="Ruzzo W.L."/>
            <person name="Wloga D."/>
            <person name="Gaertig J."/>
            <person name="Frankel J."/>
            <person name="Tsao C.-C."/>
            <person name="Gorovsky M.A."/>
            <person name="Keeling P.J."/>
            <person name="Waller R.F."/>
            <person name="Patron N.J."/>
            <person name="Cherry J.M."/>
            <person name="Stover N.A."/>
            <person name="Krieger C.J."/>
            <person name="del Toro C."/>
            <person name="Ryder H.F."/>
            <person name="Williamson S.C."/>
            <person name="Barbeau R.A."/>
            <person name="Hamilton E.P."/>
            <person name="Orias E."/>
        </authorList>
    </citation>
    <scope>NUCLEOTIDE SEQUENCE [LARGE SCALE GENOMIC DNA]</scope>
    <source>
        <strain evidence="11">SB210</strain>
    </source>
</reference>
<evidence type="ECO:0000313" key="10">
    <source>
        <dbReference type="EMBL" id="EAS03687.2"/>
    </source>
</evidence>
<dbReference type="Proteomes" id="UP000009168">
    <property type="component" value="Unassembled WGS sequence"/>
</dbReference>
<dbReference type="InParanoid" id="I7MA44"/>
<evidence type="ECO:0000256" key="4">
    <source>
        <dbReference type="ARBA" id="ARBA00022692"/>
    </source>
</evidence>
<sequence>MSAIFAGSMIFIAIAVVGSIFFGFYARARTVDITAKGSNACIAVFSVILSCICMWIMWVCAYMHQMNPIIMPLLKTD</sequence>
<dbReference type="GeneID" id="7844277"/>
<keyword evidence="6 9" id="KW-1133">Transmembrane helix</keyword>
<evidence type="ECO:0000256" key="5">
    <source>
        <dbReference type="ARBA" id="ARBA00022781"/>
    </source>
</evidence>
<evidence type="ECO:0000256" key="9">
    <source>
        <dbReference type="SAM" id="Phobius"/>
    </source>
</evidence>
<name>I7MA44_TETTS</name>
<dbReference type="HOGENOM" id="CLU_170555_2_0_1"/>
<accession>I7MA44</accession>
<keyword evidence="4 9" id="KW-0812">Transmembrane</keyword>
<evidence type="ECO:0000313" key="11">
    <source>
        <dbReference type="Proteomes" id="UP000009168"/>
    </source>
</evidence>
<dbReference type="GO" id="GO:0033179">
    <property type="term" value="C:proton-transporting V-type ATPase, V0 domain"/>
    <property type="evidence" value="ECO:0007669"/>
    <property type="project" value="InterPro"/>
</dbReference>
<keyword evidence="5" id="KW-0375">Hydrogen ion transport</keyword>
<gene>
    <name evidence="10" type="ORF">TTHERM_00474480</name>
</gene>
<evidence type="ECO:0000256" key="6">
    <source>
        <dbReference type="ARBA" id="ARBA00022989"/>
    </source>
</evidence>
<comment type="subcellular location">
    <subcellularLocation>
        <location evidence="1">Membrane</location>
        <topology evidence="1">Multi-pass membrane protein</topology>
    </subcellularLocation>
</comment>
<dbReference type="RefSeq" id="XP_001023932.2">
    <property type="nucleotide sequence ID" value="XM_001023932.3"/>
</dbReference>
<feature type="transmembrane region" description="Helical" evidence="9">
    <location>
        <begin position="40"/>
        <end position="64"/>
    </location>
</feature>
<dbReference type="Pfam" id="PF05493">
    <property type="entry name" value="ATP_synt_H"/>
    <property type="match status" value="1"/>
</dbReference>
<keyword evidence="8 9" id="KW-0472">Membrane</keyword>
<dbReference type="KEGG" id="tet:TTHERM_00474480"/>
<evidence type="ECO:0000256" key="2">
    <source>
        <dbReference type="ARBA" id="ARBA00008328"/>
    </source>
</evidence>
<keyword evidence="3" id="KW-0813">Transport</keyword>